<dbReference type="Proteomes" id="UP000642993">
    <property type="component" value="Unassembled WGS sequence"/>
</dbReference>
<dbReference type="GO" id="GO:0000976">
    <property type="term" value="F:transcription cis-regulatory region binding"/>
    <property type="evidence" value="ECO:0007669"/>
    <property type="project" value="TreeGrafter"/>
</dbReference>
<dbReference type="EMBL" id="JACYWE010000007">
    <property type="protein sequence ID" value="MBD8507240.1"/>
    <property type="molecule type" value="Genomic_DNA"/>
</dbReference>
<dbReference type="GO" id="GO:0003700">
    <property type="term" value="F:DNA-binding transcription factor activity"/>
    <property type="evidence" value="ECO:0007669"/>
    <property type="project" value="TreeGrafter"/>
</dbReference>
<evidence type="ECO:0000256" key="2">
    <source>
        <dbReference type="ARBA" id="ARBA00023125"/>
    </source>
</evidence>
<accession>A0A927JEA4</accession>
<gene>
    <name evidence="6" type="ORF">HT102_12170</name>
</gene>
<evidence type="ECO:0000256" key="3">
    <source>
        <dbReference type="ARBA" id="ARBA00023163"/>
    </source>
</evidence>
<organism evidence="6 7">
    <name type="scientific">Lolliginicoccus lacisalsi</name>
    <dbReference type="NCBI Taxonomy" id="2742202"/>
    <lineage>
        <taxon>Bacteria</taxon>
        <taxon>Bacillati</taxon>
        <taxon>Actinomycetota</taxon>
        <taxon>Actinomycetes</taxon>
        <taxon>Mycobacteriales</taxon>
        <taxon>Hoyosellaceae</taxon>
        <taxon>Lolliginicoccus</taxon>
    </lineage>
</organism>
<dbReference type="PROSITE" id="PS50977">
    <property type="entry name" value="HTH_TETR_2"/>
    <property type="match status" value="1"/>
</dbReference>
<name>A0A927JEA4_9ACTN</name>
<dbReference type="PANTHER" id="PTHR30055">
    <property type="entry name" value="HTH-TYPE TRANSCRIPTIONAL REGULATOR RUTR"/>
    <property type="match status" value="1"/>
</dbReference>
<dbReference type="SUPFAM" id="SSF46689">
    <property type="entry name" value="Homeodomain-like"/>
    <property type="match status" value="1"/>
</dbReference>
<proteinExistence type="predicted"/>
<keyword evidence="7" id="KW-1185">Reference proteome</keyword>
<feature type="DNA-binding region" description="H-T-H motif" evidence="4">
    <location>
        <begin position="11"/>
        <end position="30"/>
    </location>
</feature>
<reference evidence="6" key="1">
    <citation type="submission" date="2020-09" db="EMBL/GenBank/DDBJ databases">
        <title>Hoyosella lacisalsi sp. nov., a halotolerant actinobacterium isolated from soil of Lake Gudzhirganskoe.</title>
        <authorList>
            <person name="Yang Q."/>
            <person name="Guo P.Y."/>
            <person name="Liu S.W."/>
            <person name="Li F.N."/>
            <person name="Sun C.H."/>
        </authorList>
    </citation>
    <scope>NUCLEOTIDE SEQUENCE</scope>
    <source>
        <strain evidence="6">G463</strain>
    </source>
</reference>
<sequence length="168" mass="18739">MLTRRPLHQITIDEVAVAAGISRSLLFHYFPTKRDYYAAVIRAASKRLLRAARQAGTATTIEDMLDGYLAFIERRHQPYVALFQSSGSEDWIREILAETRAALVDQIIGLLDLREPPSELLRAGIGAWLSFAEELALTWARTSTGTRPAILAMLEDSLRAVVRSALSQ</sequence>
<dbReference type="Gene3D" id="1.10.357.10">
    <property type="entry name" value="Tetracycline Repressor, domain 2"/>
    <property type="match status" value="1"/>
</dbReference>
<evidence type="ECO:0000313" key="7">
    <source>
        <dbReference type="Proteomes" id="UP000642993"/>
    </source>
</evidence>
<evidence type="ECO:0000256" key="1">
    <source>
        <dbReference type="ARBA" id="ARBA00023015"/>
    </source>
</evidence>
<dbReference type="InterPro" id="IPR050109">
    <property type="entry name" value="HTH-type_TetR-like_transc_reg"/>
</dbReference>
<evidence type="ECO:0000259" key="5">
    <source>
        <dbReference type="PROSITE" id="PS50977"/>
    </source>
</evidence>
<keyword evidence="1" id="KW-0805">Transcription regulation</keyword>
<dbReference type="PANTHER" id="PTHR30055:SF174">
    <property type="entry name" value="TRANSCRIPTIONAL REGULATORY PROTEIN (PROBABLY TETR-FAMILY)-RELATED"/>
    <property type="match status" value="1"/>
</dbReference>
<dbReference type="InterPro" id="IPR009057">
    <property type="entry name" value="Homeodomain-like_sf"/>
</dbReference>
<feature type="domain" description="HTH tetR-type" evidence="5">
    <location>
        <begin position="1"/>
        <end position="48"/>
    </location>
</feature>
<comment type="caution">
    <text evidence="6">The sequence shown here is derived from an EMBL/GenBank/DDBJ whole genome shotgun (WGS) entry which is preliminary data.</text>
</comment>
<keyword evidence="2 4" id="KW-0238">DNA-binding</keyword>
<evidence type="ECO:0000256" key="4">
    <source>
        <dbReference type="PROSITE-ProRule" id="PRU00335"/>
    </source>
</evidence>
<dbReference type="Pfam" id="PF21943">
    <property type="entry name" value="TetR_C_46"/>
    <property type="match status" value="1"/>
</dbReference>
<dbReference type="InterPro" id="IPR001647">
    <property type="entry name" value="HTH_TetR"/>
</dbReference>
<keyword evidence="3" id="KW-0804">Transcription</keyword>
<dbReference type="InterPro" id="IPR054129">
    <property type="entry name" value="DesT_TetR_C"/>
</dbReference>
<evidence type="ECO:0000313" key="6">
    <source>
        <dbReference type="EMBL" id="MBD8507240.1"/>
    </source>
</evidence>
<protein>
    <submittedName>
        <fullName evidence="6">TetR/AcrR family transcriptional regulator</fullName>
    </submittedName>
</protein>
<dbReference type="AlphaFoldDB" id="A0A927JEA4"/>
<dbReference type="Pfam" id="PF00440">
    <property type="entry name" value="TetR_N"/>
    <property type="match status" value="1"/>
</dbReference>